<protein>
    <recommendedName>
        <fullName evidence="7">Peptidase S1 domain-containing protein</fullName>
    </recommendedName>
</protein>
<comment type="subcellular location">
    <subcellularLocation>
        <location evidence="1">Secreted</location>
    </subcellularLocation>
</comment>
<dbReference type="GO" id="GO:0006508">
    <property type="term" value="P:proteolysis"/>
    <property type="evidence" value="ECO:0007669"/>
    <property type="project" value="UniProtKB-KW"/>
</dbReference>
<dbReference type="GO" id="GO:0005576">
    <property type="term" value="C:extracellular region"/>
    <property type="evidence" value="ECO:0007669"/>
    <property type="project" value="UniProtKB-SubCell"/>
</dbReference>
<evidence type="ECO:0000313" key="8">
    <source>
        <dbReference type="EMBL" id="CAF0860159.1"/>
    </source>
</evidence>
<dbReference type="CDD" id="cd00190">
    <property type="entry name" value="Tryp_SPc"/>
    <property type="match status" value="1"/>
</dbReference>
<evidence type="ECO:0000256" key="5">
    <source>
        <dbReference type="RuleBase" id="RU363034"/>
    </source>
</evidence>
<feature type="transmembrane region" description="Helical" evidence="6">
    <location>
        <begin position="36"/>
        <end position="62"/>
    </location>
</feature>
<keyword evidence="3" id="KW-1015">Disulfide bond</keyword>
<comment type="similarity">
    <text evidence="4">Belongs to the peptidase S1 family. CLIP subfamily.</text>
</comment>
<keyword evidence="6" id="KW-0812">Transmembrane</keyword>
<dbReference type="AlphaFoldDB" id="A0A813X4N2"/>
<dbReference type="InterPro" id="IPR001254">
    <property type="entry name" value="Trypsin_dom"/>
</dbReference>
<keyword evidence="5" id="KW-0720">Serine protease</keyword>
<name>A0A813X4N2_9BILA</name>
<evidence type="ECO:0000256" key="4">
    <source>
        <dbReference type="ARBA" id="ARBA00024195"/>
    </source>
</evidence>
<dbReference type="InterPro" id="IPR043504">
    <property type="entry name" value="Peptidase_S1_PA_chymotrypsin"/>
</dbReference>
<organism evidence="8 9">
    <name type="scientific">Brachionus calyciflorus</name>
    <dbReference type="NCBI Taxonomy" id="104777"/>
    <lineage>
        <taxon>Eukaryota</taxon>
        <taxon>Metazoa</taxon>
        <taxon>Spiralia</taxon>
        <taxon>Gnathifera</taxon>
        <taxon>Rotifera</taxon>
        <taxon>Eurotatoria</taxon>
        <taxon>Monogononta</taxon>
        <taxon>Pseudotrocha</taxon>
        <taxon>Ploima</taxon>
        <taxon>Brachionidae</taxon>
        <taxon>Brachionus</taxon>
    </lineage>
</organism>
<sequence length="395" mass="44055">MAVRHSDHEFIPPRHFNIDNKPTTFTQTSLSKPRKFMCLAFALILALVLIAGLIVIILFATIPCKLSKCHSKASTCINHAFRAECICDYGYQGDGYSFCDECGITYNTQNLRIVGGVEAIPHSWPSAALIVFTYKNIAYIASLNVYISINQVYSCGGTLIDRNTVLTAAHCIQSKITFKYNDVPYSTDVKTSQEYPTIESMYKVYLGVHNKTIRTQYPAIEVSVKNVYRHENYDTNSKLNDIGIIKLSKAVDLNSNIQISCLPNPKISFYPENVNLKSYAIGWGTLNYGDTSSSDILRNVDLTIYDGSKCNQVSLYDNDWNKQICAGNYLGGKDTCQGDSGGPLYVTDKVNGLTKYITAGIVSYGDGCAQPELPGIYTRVSYYSKWIQTNKWDLN</sequence>
<keyword evidence="5" id="KW-0378">Hydrolase</keyword>
<dbReference type="PROSITE" id="PS00134">
    <property type="entry name" value="TRYPSIN_HIS"/>
    <property type="match status" value="1"/>
</dbReference>
<dbReference type="InterPro" id="IPR051487">
    <property type="entry name" value="Ser/Thr_Proteases_Immune/Dev"/>
</dbReference>
<evidence type="ECO:0000259" key="7">
    <source>
        <dbReference type="PROSITE" id="PS50240"/>
    </source>
</evidence>
<dbReference type="PANTHER" id="PTHR24256">
    <property type="entry name" value="TRYPTASE-RELATED"/>
    <property type="match status" value="1"/>
</dbReference>
<dbReference type="InterPro" id="IPR033116">
    <property type="entry name" value="TRYPSIN_SER"/>
</dbReference>
<evidence type="ECO:0000256" key="3">
    <source>
        <dbReference type="ARBA" id="ARBA00023157"/>
    </source>
</evidence>
<gene>
    <name evidence="8" type="ORF">OXX778_LOCUS9397</name>
</gene>
<dbReference type="InterPro" id="IPR009003">
    <property type="entry name" value="Peptidase_S1_PA"/>
</dbReference>
<keyword evidence="6" id="KW-1133">Transmembrane helix</keyword>
<evidence type="ECO:0000256" key="2">
    <source>
        <dbReference type="ARBA" id="ARBA00022525"/>
    </source>
</evidence>
<keyword evidence="9" id="KW-1185">Reference proteome</keyword>
<dbReference type="Gene3D" id="2.40.10.10">
    <property type="entry name" value="Trypsin-like serine proteases"/>
    <property type="match status" value="1"/>
</dbReference>
<dbReference type="PRINTS" id="PR00722">
    <property type="entry name" value="CHYMOTRYPSIN"/>
</dbReference>
<keyword evidence="2" id="KW-0964">Secreted</keyword>
<dbReference type="InterPro" id="IPR001314">
    <property type="entry name" value="Peptidase_S1A"/>
</dbReference>
<dbReference type="SUPFAM" id="SSF50494">
    <property type="entry name" value="Trypsin-like serine proteases"/>
    <property type="match status" value="1"/>
</dbReference>
<feature type="domain" description="Peptidase S1" evidence="7">
    <location>
        <begin position="113"/>
        <end position="392"/>
    </location>
</feature>
<evidence type="ECO:0000256" key="1">
    <source>
        <dbReference type="ARBA" id="ARBA00004613"/>
    </source>
</evidence>
<evidence type="ECO:0000256" key="6">
    <source>
        <dbReference type="SAM" id="Phobius"/>
    </source>
</evidence>
<dbReference type="PROSITE" id="PS00135">
    <property type="entry name" value="TRYPSIN_SER"/>
    <property type="match status" value="1"/>
</dbReference>
<accession>A0A813X4N2</accession>
<comment type="caution">
    <text evidence="8">The sequence shown here is derived from an EMBL/GenBank/DDBJ whole genome shotgun (WGS) entry which is preliminary data.</text>
</comment>
<dbReference type="InterPro" id="IPR000742">
    <property type="entry name" value="EGF"/>
</dbReference>
<dbReference type="PROSITE" id="PS01186">
    <property type="entry name" value="EGF_2"/>
    <property type="match status" value="1"/>
</dbReference>
<dbReference type="EMBL" id="CAJNOC010001383">
    <property type="protein sequence ID" value="CAF0860159.1"/>
    <property type="molecule type" value="Genomic_DNA"/>
</dbReference>
<dbReference type="GO" id="GO:0004252">
    <property type="term" value="F:serine-type endopeptidase activity"/>
    <property type="evidence" value="ECO:0007669"/>
    <property type="project" value="InterPro"/>
</dbReference>
<dbReference type="SMART" id="SM00020">
    <property type="entry name" value="Tryp_SPc"/>
    <property type="match status" value="1"/>
</dbReference>
<dbReference type="Pfam" id="PF00089">
    <property type="entry name" value="Trypsin"/>
    <property type="match status" value="1"/>
</dbReference>
<dbReference type="Proteomes" id="UP000663879">
    <property type="component" value="Unassembled WGS sequence"/>
</dbReference>
<reference evidence="8" key="1">
    <citation type="submission" date="2021-02" db="EMBL/GenBank/DDBJ databases">
        <authorList>
            <person name="Nowell W R."/>
        </authorList>
    </citation>
    <scope>NUCLEOTIDE SEQUENCE</scope>
    <source>
        <strain evidence="8">Ploen Becks lab</strain>
    </source>
</reference>
<keyword evidence="6" id="KW-0472">Membrane</keyword>
<dbReference type="FunFam" id="2.40.10.10:FF:000002">
    <property type="entry name" value="Transmembrane protease serine"/>
    <property type="match status" value="1"/>
</dbReference>
<dbReference type="OrthoDB" id="425190at2759"/>
<dbReference type="InterPro" id="IPR018114">
    <property type="entry name" value="TRYPSIN_HIS"/>
</dbReference>
<proteinExistence type="inferred from homology"/>
<keyword evidence="5" id="KW-0645">Protease</keyword>
<dbReference type="PROSITE" id="PS50240">
    <property type="entry name" value="TRYPSIN_DOM"/>
    <property type="match status" value="1"/>
</dbReference>
<evidence type="ECO:0000313" key="9">
    <source>
        <dbReference type="Proteomes" id="UP000663879"/>
    </source>
</evidence>